<keyword evidence="7" id="KW-0648">Protein biosynthesis</keyword>
<dbReference type="EMBL" id="KQ965789">
    <property type="protein sequence ID" value="KXS12342.1"/>
    <property type="molecule type" value="Genomic_DNA"/>
</dbReference>
<evidence type="ECO:0000256" key="2">
    <source>
        <dbReference type="ARBA" id="ARBA00023015"/>
    </source>
</evidence>
<evidence type="ECO:0000256" key="1">
    <source>
        <dbReference type="ARBA" id="ARBA00004123"/>
    </source>
</evidence>
<dbReference type="GO" id="GO:0016251">
    <property type="term" value="F:RNA polymerase II general transcription initiation factor activity"/>
    <property type="evidence" value="ECO:0007669"/>
    <property type="project" value="TreeGrafter"/>
</dbReference>
<evidence type="ECO:0000256" key="6">
    <source>
        <dbReference type="SAM" id="MobiDB-lite"/>
    </source>
</evidence>
<evidence type="ECO:0000256" key="5">
    <source>
        <dbReference type="ARBA" id="ARBA00025730"/>
    </source>
</evidence>
<comment type="subcellular location">
    <subcellularLocation>
        <location evidence="1">Nucleus</location>
    </subcellularLocation>
</comment>
<feature type="compositionally biased region" description="Polar residues" evidence="6">
    <location>
        <begin position="7"/>
        <end position="18"/>
    </location>
</feature>
<name>A0A139A6B3_GONPJ</name>
<dbReference type="GO" id="GO:0006367">
    <property type="term" value="P:transcription initiation at RNA polymerase II promoter"/>
    <property type="evidence" value="ECO:0007669"/>
    <property type="project" value="TreeGrafter"/>
</dbReference>
<evidence type="ECO:0000313" key="7">
    <source>
        <dbReference type="EMBL" id="KXS12342.1"/>
    </source>
</evidence>
<dbReference type="OrthoDB" id="154356at2759"/>
<dbReference type="GO" id="GO:0003743">
    <property type="term" value="F:translation initiation factor activity"/>
    <property type="evidence" value="ECO:0007669"/>
    <property type="project" value="UniProtKB-KW"/>
</dbReference>
<accession>A0A139A6B3</accession>
<sequence length="177" mass="18753">MSDPMNIDSTPPQPSSSAMRADPDGRKGKHSVVDGDNSATGPGAAGAGGDNVTKPTRADDEMAAKERSLAEFLVQMDDFAPVIPDAVTDYYISRAGFECDDVRIKRLLALAAQKFISDIATDALQLSKVRQQSGVGGRGGRAGAMYGRDRRATLSMEDLGPALARHGVNARKPDYLT</sequence>
<dbReference type="OMA" id="GFECDDV"/>
<reference evidence="7 8" key="1">
    <citation type="journal article" date="2015" name="Genome Biol. Evol.">
        <title>Phylogenomic analyses indicate that early fungi evolved digesting cell walls of algal ancestors of land plants.</title>
        <authorList>
            <person name="Chang Y."/>
            <person name="Wang S."/>
            <person name="Sekimoto S."/>
            <person name="Aerts A.L."/>
            <person name="Choi C."/>
            <person name="Clum A."/>
            <person name="LaButti K.M."/>
            <person name="Lindquist E.A."/>
            <person name="Yee Ngan C."/>
            <person name="Ohm R.A."/>
            <person name="Salamov A.A."/>
            <person name="Grigoriev I.V."/>
            <person name="Spatafora J.W."/>
            <person name="Berbee M.L."/>
        </authorList>
    </citation>
    <scope>NUCLEOTIDE SEQUENCE [LARGE SCALE GENOMIC DNA]</scope>
    <source>
        <strain evidence="7 8">JEL478</strain>
    </source>
</reference>
<dbReference type="CDD" id="cd07982">
    <property type="entry name" value="HFD_TAF10"/>
    <property type="match status" value="1"/>
</dbReference>
<dbReference type="PANTHER" id="PTHR21242:SF0">
    <property type="entry name" value="TRANSCRIPTION INITIATION FACTOR TFIID SUBUNIT 10"/>
    <property type="match status" value="1"/>
</dbReference>
<dbReference type="GO" id="GO:0000124">
    <property type="term" value="C:SAGA complex"/>
    <property type="evidence" value="ECO:0007669"/>
    <property type="project" value="EnsemblFungi"/>
</dbReference>
<proteinExistence type="inferred from homology"/>
<dbReference type="Pfam" id="PF03540">
    <property type="entry name" value="TAF10"/>
    <property type="match status" value="1"/>
</dbReference>
<evidence type="ECO:0000256" key="4">
    <source>
        <dbReference type="ARBA" id="ARBA00023242"/>
    </source>
</evidence>
<organism evidence="7 8">
    <name type="scientific">Gonapodya prolifera (strain JEL478)</name>
    <name type="common">Monoblepharis prolifera</name>
    <dbReference type="NCBI Taxonomy" id="1344416"/>
    <lineage>
        <taxon>Eukaryota</taxon>
        <taxon>Fungi</taxon>
        <taxon>Fungi incertae sedis</taxon>
        <taxon>Chytridiomycota</taxon>
        <taxon>Chytridiomycota incertae sedis</taxon>
        <taxon>Monoblepharidomycetes</taxon>
        <taxon>Monoblepharidales</taxon>
        <taxon>Gonapodyaceae</taxon>
        <taxon>Gonapodya</taxon>
    </lineage>
</organism>
<dbReference type="STRING" id="1344416.A0A139A6B3"/>
<dbReference type="Proteomes" id="UP000070544">
    <property type="component" value="Unassembled WGS sequence"/>
</dbReference>
<keyword evidence="2" id="KW-0805">Transcription regulation</keyword>
<dbReference type="InterPro" id="IPR003923">
    <property type="entry name" value="TAF10"/>
</dbReference>
<evidence type="ECO:0000313" key="8">
    <source>
        <dbReference type="Proteomes" id="UP000070544"/>
    </source>
</evidence>
<keyword evidence="4" id="KW-0539">Nucleus</keyword>
<dbReference type="GO" id="GO:0005669">
    <property type="term" value="C:transcription factor TFIID complex"/>
    <property type="evidence" value="ECO:0007669"/>
    <property type="project" value="EnsemblFungi"/>
</dbReference>
<gene>
    <name evidence="7" type="ORF">M427DRAFT_114198</name>
</gene>
<keyword evidence="8" id="KW-1185">Reference proteome</keyword>
<dbReference type="PANTHER" id="PTHR21242">
    <property type="entry name" value="TRANSCRIPTION INITIATION FACTOR TFIID SUBUNIT 10"/>
    <property type="match status" value="1"/>
</dbReference>
<dbReference type="PRINTS" id="PR01443">
    <property type="entry name" value="TFIID30KDSUB"/>
</dbReference>
<keyword evidence="7" id="KW-0396">Initiation factor</keyword>
<feature type="region of interest" description="Disordered" evidence="6">
    <location>
        <begin position="1"/>
        <end position="63"/>
    </location>
</feature>
<keyword evidence="3" id="KW-0804">Transcription</keyword>
<evidence type="ECO:0000256" key="3">
    <source>
        <dbReference type="ARBA" id="ARBA00023163"/>
    </source>
</evidence>
<comment type="similarity">
    <text evidence="5">Belongs to the TAF10 family.</text>
</comment>
<protein>
    <submittedName>
        <fullName evidence="7">Transcription initiation factor IID, TAF10 subunit</fullName>
    </submittedName>
</protein>
<dbReference type="GO" id="GO:1990841">
    <property type="term" value="F:promoter-specific chromatin binding"/>
    <property type="evidence" value="ECO:0007669"/>
    <property type="project" value="TreeGrafter"/>
</dbReference>
<dbReference type="AlphaFoldDB" id="A0A139A6B3"/>